<comment type="function">
    <text evidence="10">Phospholipid scramblase involved in autophagy. Cycles between the preautophagosomal structure/phagophore assembly site (PAS) and the cytoplasmic vesicle pool and supplies membrane for the growing autophagosome. Lipid scramblase activity plays a key role in preautophagosomal structure/phagophore assembly by distributing the phospholipids that arrive through ATG2 from the cytoplasmic to the luminal leaflet of the bilayer, thereby driving autophagosomal membrane expansion.</text>
</comment>
<comment type="similarity">
    <text evidence="2 10">Belongs to the ATG9 family.</text>
</comment>
<evidence type="ECO:0000256" key="3">
    <source>
        <dbReference type="ARBA" id="ARBA00018074"/>
    </source>
</evidence>
<feature type="transmembrane region" description="Helical" evidence="10">
    <location>
        <begin position="290"/>
        <end position="314"/>
    </location>
</feature>
<keyword evidence="4 10" id="KW-0813">Transport</keyword>
<dbReference type="InterPro" id="IPR007241">
    <property type="entry name" value="Autophagy-rel_prot_9"/>
</dbReference>
<evidence type="ECO:0000256" key="10">
    <source>
        <dbReference type="RuleBase" id="RU364027"/>
    </source>
</evidence>
<evidence type="ECO:0000256" key="7">
    <source>
        <dbReference type="ARBA" id="ARBA00023006"/>
    </source>
</evidence>
<dbReference type="Pfam" id="PF04109">
    <property type="entry name" value="ATG9"/>
    <property type="match status" value="2"/>
</dbReference>
<dbReference type="Proteomes" id="UP000694941">
    <property type="component" value="Unplaced"/>
</dbReference>
<evidence type="ECO:0000313" key="12">
    <source>
        <dbReference type="Proteomes" id="UP000694941"/>
    </source>
</evidence>
<feature type="region of interest" description="Disordered" evidence="11">
    <location>
        <begin position="614"/>
        <end position="649"/>
    </location>
</feature>
<keyword evidence="9 10" id="KW-0472">Membrane</keyword>
<accession>A0ABM1SG39</accession>
<evidence type="ECO:0000256" key="5">
    <source>
        <dbReference type="ARBA" id="ARBA00022692"/>
    </source>
</evidence>
<keyword evidence="8 10" id="KW-0445">Lipid transport</keyword>
<keyword evidence="6 10" id="KW-1133">Transmembrane helix</keyword>
<feature type="region of interest" description="Disordered" evidence="11">
    <location>
        <begin position="737"/>
        <end position="763"/>
    </location>
</feature>
<evidence type="ECO:0000256" key="1">
    <source>
        <dbReference type="ARBA" id="ARBA00004511"/>
    </source>
</evidence>
<comment type="caution">
    <text evidence="10">Lacks conserved residue(s) required for the propagation of feature annotation.</text>
</comment>
<feature type="transmembrane region" description="Helical" evidence="10">
    <location>
        <begin position="74"/>
        <end position="97"/>
    </location>
</feature>
<evidence type="ECO:0000313" key="13">
    <source>
        <dbReference type="RefSeq" id="XP_022242594.1"/>
    </source>
</evidence>
<evidence type="ECO:0000256" key="4">
    <source>
        <dbReference type="ARBA" id="ARBA00022448"/>
    </source>
</evidence>
<dbReference type="RefSeq" id="XP_022242594.1">
    <property type="nucleotide sequence ID" value="XM_022386886.1"/>
</dbReference>
<evidence type="ECO:0000256" key="6">
    <source>
        <dbReference type="ARBA" id="ARBA00022989"/>
    </source>
</evidence>
<reference evidence="13" key="1">
    <citation type="submission" date="2025-08" db="UniProtKB">
        <authorList>
            <consortium name="RefSeq"/>
        </authorList>
    </citation>
    <scope>IDENTIFICATION</scope>
    <source>
        <tissue evidence="13">Muscle</tissue>
    </source>
</reference>
<keyword evidence="12" id="KW-1185">Reference proteome</keyword>
<gene>
    <name evidence="13" type="primary">LOC106460225</name>
</gene>
<evidence type="ECO:0000256" key="9">
    <source>
        <dbReference type="ARBA" id="ARBA00023136"/>
    </source>
</evidence>
<name>A0ABM1SG39_LIMPO</name>
<evidence type="ECO:0000256" key="8">
    <source>
        <dbReference type="ARBA" id="ARBA00023055"/>
    </source>
</evidence>
<protein>
    <recommendedName>
        <fullName evidence="3 10">Autophagy-related protein 9</fullName>
    </recommendedName>
</protein>
<dbReference type="PANTHER" id="PTHR13038:SF10">
    <property type="entry name" value="AUTOPHAGY-RELATED PROTEIN 9"/>
    <property type="match status" value="1"/>
</dbReference>
<keyword evidence="7 10" id="KW-0072">Autophagy</keyword>
<dbReference type="PANTHER" id="PTHR13038">
    <property type="entry name" value="APG9 AUTOPHAGY 9"/>
    <property type="match status" value="1"/>
</dbReference>
<evidence type="ECO:0000256" key="11">
    <source>
        <dbReference type="SAM" id="MobiDB-lite"/>
    </source>
</evidence>
<sequence length="763" mass="87940">MTTPLQTGYQALTPYNDSEADTPQEGGMLIHVVPDSAKSRWNHIEDLDSFFTRVYHYHQKHGFSCMMLQEVLELIQFIFVVMFSVFLMECVEYSVLFKDVQPKHNITVGNKITLADAIVPAGQCIAGFSPTIVICLLVSLVFWLLRVVKVVYHFFQYMEIRAFYSSALKITAEELDSMTWHEVQQKLLEVQTEQQMCIHKSELSELDIYHRILRFKNYMISMMNKDLLPLKFNLPVLGEVVFLTKGLKYNLEMILFWGPWAPFENSWHLKEDFKKVGKRKEVAKKLSKHILWIGLANFLLCPIVLLWQVLYSFFNYAEVIKHDPSVLGARRWSHYGRLYLRHFNELDHELNARYDSPFSLKKSEKFSQKCLLAAIETSGQRGETLVYHTGVCWGLEMMGSSEKEILKSLADYNIVFQHLVWCPEKLMLNILAHIHYIPDHWKGRAHMYKVRDEFAQLFQYKAAYLIEELLSPIITPFILCFYLRHRAMDIVDFYRNFTVDVVGVGDVCSFAQMDVRRHGHPYWMSDGQTQANQYEQAENGKTELSLMHFTLTNPNWIPPEQSHMFLNNLKELGNTREPFLDRILIGDENWILYANYADLVNSILHPLRDVSSTGPGTSFYTSDPKTSGAGFPRTGGVSSTIRGGLNQAEGPLHSSQAGLLASIHPTQTQVDDCTLPLHSSQVLSHEVPLELTAVNMSLSTMYMHELHSRTLRHKGITASNIRTVWQRPLVDMPEILESPQEGQSEQQDEEQPLLVDTRIVRSS</sequence>
<proteinExistence type="inferred from homology"/>
<dbReference type="GeneID" id="106460225"/>
<feature type="compositionally biased region" description="Polar residues" evidence="11">
    <location>
        <begin position="614"/>
        <end position="625"/>
    </location>
</feature>
<feature type="transmembrane region" description="Helical" evidence="10">
    <location>
        <begin position="117"/>
        <end position="145"/>
    </location>
</feature>
<keyword evidence="5 10" id="KW-0812">Transmembrane</keyword>
<comment type="subcellular location">
    <subcellularLocation>
        <location evidence="1 10">Preautophagosomal structure membrane</location>
        <topology evidence="1 10">Multi-pass membrane protein</topology>
    </subcellularLocation>
</comment>
<evidence type="ECO:0000256" key="2">
    <source>
        <dbReference type="ARBA" id="ARBA00006185"/>
    </source>
</evidence>
<organism evidence="12 13">
    <name type="scientific">Limulus polyphemus</name>
    <name type="common">Atlantic horseshoe crab</name>
    <dbReference type="NCBI Taxonomy" id="6850"/>
    <lineage>
        <taxon>Eukaryota</taxon>
        <taxon>Metazoa</taxon>
        <taxon>Ecdysozoa</taxon>
        <taxon>Arthropoda</taxon>
        <taxon>Chelicerata</taxon>
        <taxon>Merostomata</taxon>
        <taxon>Xiphosura</taxon>
        <taxon>Limulidae</taxon>
        <taxon>Limulus</taxon>
    </lineage>
</organism>